<reference evidence="1 2" key="1">
    <citation type="submission" date="2020-11" db="EMBL/GenBank/DDBJ databases">
        <title>Enhanced detection system for hospital associated transmission using whole genome sequencing surveillance.</title>
        <authorList>
            <person name="Harrison L.H."/>
            <person name="Van Tyne D."/>
            <person name="Marsh J.W."/>
            <person name="Griffith M.P."/>
            <person name="Snyder D.J."/>
            <person name="Cooper V.S."/>
            <person name="Mustapha M."/>
        </authorList>
    </citation>
    <scope>NUCLEOTIDE SEQUENCE [LARGE SCALE GENOMIC DNA]</scope>
    <source>
        <strain evidence="1 2">BC00020</strain>
    </source>
</reference>
<accession>A0ABS1ARV8</accession>
<gene>
    <name evidence="1" type="ORF">I5589_07270</name>
</gene>
<dbReference type="EMBL" id="JADVKH010000011">
    <property type="protein sequence ID" value="MBJ9686875.1"/>
    <property type="molecule type" value="Genomic_DNA"/>
</dbReference>
<dbReference type="RefSeq" id="WP_200091161.1">
    <property type="nucleotide sequence ID" value="NZ_JADVKH010000011.1"/>
</dbReference>
<organism evidence="1 2">
    <name type="scientific">Burkholderia vietnamiensis</name>
    <dbReference type="NCBI Taxonomy" id="60552"/>
    <lineage>
        <taxon>Bacteria</taxon>
        <taxon>Pseudomonadati</taxon>
        <taxon>Pseudomonadota</taxon>
        <taxon>Betaproteobacteria</taxon>
        <taxon>Burkholderiales</taxon>
        <taxon>Burkholderiaceae</taxon>
        <taxon>Burkholderia</taxon>
        <taxon>Burkholderia cepacia complex</taxon>
    </lineage>
</organism>
<proteinExistence type="predicted"/>
<evidence type="ECO:0000313" key="1">
    <source>
        <dbReference type="EMBL" id="MBJ9686875.1"/>
    </source>
</evidence>
<sequence length="74" mass="8364">MNKKDIHVDIADAANGVYVAADSPDKLDKQVTIGWINLDKNSMQALDLRRDPEHPDILEVDEVKLRKIISNCIH</sequence>
<dbReference type="Proteomes" id="UP000808215">
    <property type="component" value="Unassembled WGS sequence"/>
</dbReference>
<evidence type="ECO:0000313" key="2">
    <source>
        <dbReference type="Proteomes" id="UP000808215"/>
    </source>
</evidence>
<comment type="caution">
    <text evidence="1">The sequence shown here is derived from an EMBL/GenBank/DDBJ whole genome shotgun (WGS) entry which is preliminary data.</text>
</comment>
<keyword evidence="2" id="KW-1185">Reference proteome</keyword>
<protein>
    <submittedName>
        <fullName evidence="1">Uncharacterized protein</fullName>
    </submittedName>
</protein>
<name>A0ABS1ARV8_BURVI</name>